<gene>
    <name evidence="14" type="ORF">LCGC14_0581040</name>
</gene>
<reference evidence="14" key="1">
    <citation type="journal article" date="2015" name="Nature">
        <title>Complex archaea that bridge the gap between prokaryotes and eukaryotes.</title>
        <authorList>
            <person name="Spang A."/>
            <person name="Saw J.H."/>
            <person name="Jorgensen S.L."/>
            <person name="Zaremba-Niedzwiedzka K."/>
            <person name="Martijn J."/>
            <person name="Lind A.E."/>
            <person name="van Eijk R."/>
            <person name="Schleper C."/>
            <person name="Guy L."/>
            <person name="Ettema T.J."/>
        </authorList>
    </citation>
    <scope>NUCLEOTIDE SEQUENCE</scope>
</reference>
<dbReference type="NCBIfam" id="NF004046">
    <property type="entry name" value="PRK05563.1"/>
    <property type="match status" value="1"/>
</dbReference>
<dbReference type="GO" id="GO:0009360">
    <property type="term" value="C:DNA polymerase III complex"/>
    <property type="evidence" value="ECO:0007669"/>
    <property type="project" value="InterPro"/>
</dbReference>
<dbReference type="EC" id="2.7.7.7" evidence="2"/>
<dbReference type="Pfam" id="PF22608">
    <property type="entry name" value="DNAX_ATPase_lid"/>
    <property type="match status" value="1"/>
</dbReference>
<dbReference type="InterPro" id="IPR003593">
    <property type="entry name" value="AAA+_ATPase"/>
</dbReference>
<name>A0A0F9UPN7_9ZZZZ</name>
<dbReference type="PANTHER" id="PTHR11669:SF0">
    <property type="entry name" value="PROTEIN STICHEL-LIKE 2"/>
    <property type="match status" value="1"/>
</dbReference>
<evidence type="ECO:0000256" key="3">
    <source>
        <dbReference type="ARBA" id="ARBA00022679"/>
    </source>
</evidence>
<dbReference type="Gene3D" id="3.40.50.300">
    <property type="entry name" value="P-loop containing nucleotide triphosphate hydrolases"/>
    <property type="match status" value="1"/>
</dbReference>
<dbReference type="InterPro" id="IPR027417">
    <property type="entry name" value="P-loop_NTPase"/>
</dbReference>
<keyword evidence="4" id="KW-0548">Nucleotidyltransferase</keyword>
<dbReference type="GO" id="GO:0003677">
    <property type="term" value="F:DNA binding"/>
    <property type="evidence" value="ECO:0007669"/>
    <property type="project" value="InterPro"/>
</dbReference>
<feature type="compositionally biased region" description="Low complexity" evidence="12">
    <location>
        <begin position="405"/>
        <end position="431"/>
    </location>
</feature>
<keyword evidence="7" id="KW-0547">Nucleotide-binding</keyword>
<evidence type="ECO:0000256" key="9">
    <source>
        <dbReference type="ARBA" id="ARBA00022840"/>
    </source>
</evidence>
<dbReference type="Pfam" id="PF12169">
    <property type="entry name" value="DNA_pol3_gamma3"/>
    <property type="match status" value="1"/>
</dbReference>
<dbReference type="InterPro" id="IPR008921">
    <property type="entry name" value="DNA_pol3_clamp-load_cplx_C"/>
</dbReference>
<comment type="catalytic activity">
    <reaction evidence="11">
        <text>DNA(n) + a 2'-deoxyribonucleoside 5'-triphosphate = DNA(n+1) + diphosphate</text>
        <dbReference type="Rhea" id="RHEA:22508"/>
        <dbReference type="Rhea" id="RHEA-COMP:17339"/>
        <dbReference type="Rhea" id="RHEA-COMP:17340"/>
        <dbReference type="ChEBI" id="CHEBI:33019"/>
        <dbReference type="ChEBI" id="CHEBI:61560"/>
        <dbReference type="ChEBI" id="CHEBI:173112"/>
        <dbReference type="EC" id="2.7.7.7"/>
    </reaction>
</comment>
<dbReference type="CDD" id="cd18137">
    <property type="entry name" value="HLD_clamp_pol_III_gamma_tau"/>
    <property type="match status" value="1"/>
</dbReference>
<proteinExistence type="inferred from homology"/>
<keyword evidence="9" id="KW-0067">ATP-binding</keyword>
<dbReference type="Pfam" id="PF13177">
    <property type="entry name" value="DNA_pol3_delta2"/>
    <property type="match status" value="1"/>
</dbReference>
<comment type="caution">
    <text evidence="14">The sequence shown here is derived from an EMBL/GenBank/DDBJ whole genome shotgun (WGS) entry which is preliminary data.</text>
</comment>
<evidence type="ECO:0000256" key="10">
    <source>
        <dbReference type="ARBA" id="ARBA00022932"/>
    </source>
</evidence>
<keyword evidence="10" id="KW-0239">DNA-directed DNA polymerase</keyword>
<dbReference type="AlphaFoldDB" id="A0A0F9UPN7"/>
<dbReference type="PANTHER" id="PTHR11669">
    <property type="entry name" value="REPLICATION FACTOR C / DNA POLYMERASE III GAMMA-TAU SUBUNIT"/>
    <property type="match status" value="1"/>
</dbReference>
<dbReference type="InterPro" id="IPR022754">
    <property type="entry name" value="DNA_pol_III_gamma-3"/>
</dbReference>
<keyword evidence="3" id="KW-0808">Transferase</keyword>
<feature type="compositionally biased region" description="Basic and acidic residues" evidence="12">
    <location>
        <begin position="436"/>
        <end position="447"/>
    </location>
</feature>
<keyword evidence="5" id="KW-0235">DNA replication</keyword>
<keyword evidence="8" id="KW-0862">Zinc</keyword>
<evidence type="ECO:0000259" key="13">
    <source>
        <dbReference type="SMART" id="SM00382"/>
    </source>
</evidence>
<dbReference type="CDD" id="cd00009">
    <property type="entry name" value="AAA"/>
    <property type="match status" value="1"/>
</dbReference>
<keyword evidence="6" id="KW-0479">Metal-binding</keyword>
<dbReference type="GO" id="GO:0005524">
    <property type="term" value="F:ATP binding"/>
    <property type="evidence" value="ECO:0007669"/>
    <property type="project" value="UniProtKB-KW"/>
</dbReference>
<dbReference type="SUPFAM" id="SSF52540">
    <property type="entry name" value="P-loop containing nucleoside triphosphate hydrolases"/>
    <property type="match status" value="1"/>
</dbReference>
<evidence type="ECO:0000256" key="4">
    <source>
        <dbReference type="ARBA" id="ARBA00022695"/>
    </source>
</evidence>
<dbReference type="EMBL" id="LAZR01000879">
    <property type="protein sequence ID" value="KKN55573.1"/>
    <property type="molecule type" value="Genomic_DNA"/>
</dbReference>
<dbReference type="Gene3D" id="1.20.272.10">
    <property type="match status" value="1"/>
</dbReference>
<evidence type="ECO:0000256" key="1">
    <source>
        <dbReference type="ARBA" id="ARBA00006360"/>
    </source>
</evidence>
<feature type="region of interest" description="Disordered" evidence="12">
    <location>
        <begin position="382"/>
        <end position="447"/>
    </location>
</feature>
<evidence type="ECO:0000256" key="8">
    <source>
        <dbReference type="ARBA" id="ARBA00022833"/>
    </source>
</evidence>
<evidence type="ECO:0000256" key="2">
    <source>
        <dbReference type="ARBA" id="ARBA00012417"/>
    </source>
</evidence>
<dbReference type="GO" id="GO:0003887">
    <property type="term" value="F:DNA-directed DNA polymerase activity"/>
    <property type="evidence" value="ECO:0007669"/>
    <property type="project" value="UniProtKB-KW"/>
</dbReference>
<dbReference type="InterPro" id="IPR012763">
    <property type="entry name" value="DNA_pol_III_sug/sutau_N"/>
</dbReference>
<evidence type="ECO:0000256" key="7">
    <source>
        <dbReference type="ARBA" id="ARBA00022741"/>
    </source>
</evidence>
<dbReference type="NCBIfam" id="TIGR02397">
    <property type="entry name" value="dnaX_nterm"/>
    <property type="match status" value="1"/>
</dbReference>
<sequence length="485" mass="51468">MADYLVLARKYRSLTFDEVVGQEPIATTLQNAIRESRVHHAYLFTGTRGVGKTTVARILAKALNCLSVDAPTPQPCNECEACIAIGRGDDMDVIEIDGASNRGIDEIRELRANAIYRPSRCRYRIYYIDEVHMLTKEAFNALLKTLEEPPGHVKFIFATTEPEKIPATILSRCQRFDFHNIPTRLICDHLAGICRSEKIDADEDALFRIARAAAGSMRDGLSLLDQLLAGGQRVTDDAVVRVLGTPPDERMLAIAGAIASRDAASAIGELSAVLDGGVTLASASAALSDIFRHMMLAATCGGDSDLIELPETQRQAIVELAGQFDTPALVHAIGVLQNLGRSLRGSSVGRGLLEAALVRLAEAEKFIDAASLIARLEQMGGAGPAATGRAAGQKKKPILTPPPAAQSGAAPAAEGATARPPAPAVERPPARGTLSTKEKNHINKDPAVRKVLSLFGGELVDVVKDDAAPPAPAGGGDAIDKDEEM</sequence>
<dbReference type="InterPro" id="IPR045085">
    <property type="entry name" value="HLD_clamp_pol_III_gamma_tau"/>
</dbReference>
<evidence type="ECO:0000313" key="14">
    <source>
        <dbReference type="EMBL" id="KKN55573.1"/>
    </source>
</evidence>
<dbReference type="Gene3D" id="1.10.8.60">
    <property type="match status" value="1"/>
</dbReference>
<feature type="domain" description="AAA+ ATPase" evidence="13">
    <location>
        <begin position="38"/>
        <end position="182"/>
    </location>
</feature>
<protein>
    <recommendedName>
        <fullName evidence="2">DNA-directed DNA polymerase</fullName>
        <ecNumber evidence="2">2.7.7.7</ecNumber>
    </recommendedName>
</protein>
<dbReference type="GO" id="GO:0006261">
    <property type="term" value="P:DNA-templated DNA replication"/>
    <property type="evidence" value="ECO:0007669"/>
    <property type="project" value="TreeGrafter"/>
</dbReference>
<organism evidence="14">
    <name type="scientific">marine sediment metagenome</name>
    <dbReference type="NCBI Taxonomy" id="412755"/>
    <lineage>
        <taxon>unclassified sequences</taxon>
        <taxon>metagenomes</taxon>
        <taxon>ecological metagenomes</taxon>
    </lineage>
</organism>
<dbReference type="SUPFAM" id="SSF48019">
    <property type="entry name" value="post-AAA+ oligomerization domain-like"/>
    <property type="match status" value="1"/>
</dbReference>
<evidence type="ECO:0000256" key="6">
    <source>
        <dbReference type="ARBA" id="ARBA00022723"/>
    </source>
</evidence>
<feature type="region of interest" description="Disordered" evidence="12">
    <location>
        <begin position="462"/>
        <end position="485"/>
    </location>
</feature>
<dbReference type="FunFam" id="3.40.50.300:FF:000014">
    <property type="entry name" value="DNA polymerase III subunit gamma/tau"/>
    <property type="match status" value="1"/>
</dbReference>
<accession>A0A0F9UPN7</accession>
<comment type="similarity">
    <text evidence="1">Belongs to the DnaX/STICHEL family.</text>
</comment>
<evidence type="ECO:0000256" key="12">
    <source>
        <dbReference type="SAM" id="MobiDB-lite"/>
    </source>
</evidence>
<evidence type="ECO:0000256" key="11">
    <source>
        <dbReference type="ARBA" id="ARBA00049244"/>
    </source>
</evidence>
<dbReference type="SMART" id="SM00382">
    <property type="entry name" value="AAA"/>
    <property type="match status" value="1"/>
</dbReference>
<evidence type="ECO:0000256" key="5">
    <source>
        <dbReference type="ARBA" id="ARBA00022705"/>
    </source>
</evidence>
<dbReference type="FunFam" id="1.10.8.60:FF:000013">
    <property type="entry name" value="DNA polymerase III subunit gamma/tau"/>
    <property type="match status" value="1"/>
</dbReference>
<dbReference type="GO" id="GO:0046872">
    <property type="term" value="F:metal ion binding"/>
    <property type="evidence" value="ECO:0007669"/>
    <property type="project" value="UniProtKB-KW"/>
</dbReference>
<dbReference type="InterPro" id="IPR050238">
    <property type="entry name" value="DNA_Rep/Repair_Clamp_Loader"/>
</dbReference>